<accession>A0A0C9YJ21</accession>
<dbReference type="PANTHER" id="PTHR44472:SF1">
    <property type="entry name" value="DDB1 AND CUL4 ASSOCIATED FACTOR 4"/>
    <property type="match status" value="1"/>
</dbReference>
<dbReference type="InterPro" id="IPR052254">
    <property type="entry name" value="CUL4-DDB1_E3_ligase_receptor"/>
</dbReference>
<name>A0A0C9YJ21_9AGAR</name>
<gene>
    <name evidence="4" type="ORF">K443DRAFT_128805</name>
</gene>
<evidence type="ECO:0008006" key="6">
    <source>
        <dbReference type="Google" id="ProtNLM"/>
    </source>
</evidence>
<proteinExistence type="predicted"/>
<dbReference type="SUPFAM" id="SSF50978">
    <property type="entry name" value="WD40 repeat-like"/>
    <property type="match status" value="1"/>
</dbReference>
<keyword evidence="5" id="KW-1185">Reference proteome</keyword>
<feature type="region of interest" description="Disordered" evidence="3">
    <location>
        <begin position="20"/>
        <end position="45"/>
    </location>
</feature>
<dbReference type="STRING" id="1095629.A0A0C9YJ21"/>
<protein>
    <recommendedName>
        <fullName evidence="6">WD40 repeat-like protein</fullName>
    </recommendedName>
</protein>
<dbReference type="PANTHER" id="PTHR44472">
    <property type="entry name" value="DDB1- AND CUL4-ASSOCIATED FACTOR 4-RELATED"/>
    <property type="match status" value="1"/>
</dbReference>
<dbReference type="OrthoDB" id="128867at2759"/>
<dbReference type="AlphaFoldDB" id="A0A0C9YJ21"/>
<sequence>MPAELPGLYWDEARNRYFPISSKPKQQNPTSTTSKGFHPTQSIKRRRSHTLWRANDVVRETWNHCLRERLSHELLSLQYATTSQLNHTHVPTLGRIKSFSVNLHVVLCGSCCLPAYQTATFLNDENKRLIGDDQGWLYSYRETPSQDWNELNPELNLHALSEVSSISISGPLCVATCLGPFAKVAVQDLTASGGAYILNFNGTHDIWASHLQGCKLVLGANQKAVYLSDVDSNQAPQFLNTNSDVFAVFLQDNLIYTGARNGSIQRFDIRLGKQRGQKLFESRFFDAPRILQMNGDLASFDLRFPGLSSNPVVQYEGHVNSYTQRLGIAFDHTEGFVFAAGQDCHIRGWSLHTGVPITSTLPDPTVNATLNIPVSAVHRTETNVEGNPFFTTFPHPIETMEVSTEAGGSSLWAACDHELFQYHLGKRWIPVVQ</sequence>
<dbReference type="Proteomes" id="UP000054477">
    <property type="component" value="Unassembled WGS sequence"/>
</dbReference>
<evidence type="ECO:0000313" key="5">
    <source>
        <dbReference type="Proteomes" id="UP000054477"/>
    </source>
</evidence>
<dbReference type="EMBL" id="KN838544">
    <property type="protein sequence ID" value="KIK08048.1"/>
    <property type="molecule type" value="Genomic_DNA"/>
</dbReference>
<evidence type="ECO:0000256" key="2">
    <source>
        <dbReference type="ARBA" id="ARBA00022737"/>
    </source>
</evidence>
<dbReference type="InterPro" id="IPR036322">
    <property type="entry name" value="WD40_repeat_dom_sf"/>
</dbReference>
<evidence type="ECO:0000313" key="4">
    <source>
        <dbReference type="EMBL" id="KIK08048.1"/>
    </source>
</evidence>
<dbReference type="Gene3D" id="2.130.10.10">
    <property type="entry name" value="YVTN repeat-like/Quinoprotein amine dehydrogenase"/>
    <property type="match status" value="1"/>
</dbReference>
<feature type="compositionally biased region" description="Polar residues" evidence="3">
    <location>
        <begin position="23"/>
        <end position="42"/>
    </location>
</feature>
<dbReference type="InterPro" id="IPR015943">
    <property type="entry name" value="WD40/YVTN_repeat-like_dom_sf"/>
</dbReference>
<evidence type="ECO:0000256" key="3">
    <source>
        <dbReference type="SAM" id="MobiDB-lite"/>
    </source>
</evidence>
<organism evidence="4 5">
    <name type="scientific">Laccaria amethystina LaAM-08-1</name>
    <dbReference type="NCBI Taxonomy" id="1095629"/>
    <lineage>
        <taxon>Eukaryota</taxon>
        <taxon>Fungi</taxon>
        <taxon>Dikarya</taxon>
        <taxon>Basidiomycota</taxon>
        <taxon>Agaricomycotina</taxon>
        <taxon>Agaricomycetes</taxon>
        <taxon>Agaricomycetidae</taxon>
        <taxon>Agaricales</taxon>
        <taxon>Agaricineae</taxon>
        <taxon>Hydnangiaceae</taxon>
        <taxon>Laccaria</taxon>
    </lineage>
</organism>
<evidence type="ECO:0000256" key="1">
    <source>
        <dbReference type="ARBA" id="ARBA00022574"/>
    </source>
</evidence>
<reference evidence="4 5" key="1">
    <citation type="submission" date="2014-04" db="EMBL/GenBank/DDBJ databases">
        <authorList>
            <consortium name="DOE Joint Genome Institute"/>
            <person name="Kuo A."/>
            <person name="Kohler A."/>
            <person name="Nagy L.G."/>
            <person name="Floudas D."/>
            <person name="Copeland A."/>
            <person name="Barry K.W."/>
            <person name="Cichocki N."/>
            <person name="Veneault-Fourrey C."/>
            <person name="LaButti K."/>
            <person name="Lindquist E.A."/>
            <person name="Lipzen A."/>
            <person name="Lundell T."/>
            <person name="Morin E."/>
            <person name="Murat C."/>
            <person name="Sun H."/>
            <person name="Tunlid A."/>
            <person name="Henrissat B."/>
            <person name="Grigoriev I.V."/>
            <person name="Hibbett D.S."/>
            <person name="Martin F."/>
            <person name="Nordberg H.P."/>
            <person name="Cantor M.N."/>
            <person name="Hua S.X."/>
        </authorList>
    </citation>
    <scope>NUCLEOTIDE SEQUENCE [LARGE SCALE GENOMIC DNA]</scope>
    <source>
        <strain evidence="4 5">LaAM-08-1</strain>
    </source>
</reference>
<reference evidence="5" key="2">
    <citation type="submission" date="2015-01" db="EMBL/GenBank/DDBJ databases">
        <title>Evolutionary Origins and Diversification of the Mycorrhizal Mutualists.</title>
        <authorList>
            <consortium name="DOE Joint Genome Institute"/>
            <consortium name="Mycorrhizal Genomics Consortium"/>
            <person name="Kohler A."/>
            <person name="Kuo A."/>
            <person name="Nagy L.G."/>
            <person name="Floudas D."/>
            <person name="Copeland A."/>
            <person name="Barry K.W."/>
            <person name="Cichocki N."/>
            <person name="Veneault-Fourrey C."/>
            <person name="LaButti K."/>
            <person name="Lindquist E.A."/>
            <person name="Lipzen A."/>
            <person name="Lundell T."/>
            <person name="Morin E."/>
            <person name="Murat C."/>
            <person name="Riley R."/>
            <person name="Ohm R."/>
            <person name="Sun H."/>
            <person name="Tunlid A."/>
            <person name="Henrissat B."/>
            <person name="Grigoriev I.V."/>
            <person name="Hibbett D.S."/>
            <person name="Martin F."/>
        </authorList>
    </citation>
    <scope>NUCLEOTIDE SEQUENCE [LARGE SCALE GENOMIC DNA]</scope>
    <source>
        <strain evidence="5">LaAM-08-1</strain>
    </source>
</reference>
<dbReference type="HOGENOM" id="CLU_049928_0_0_1"/>
<dbReference type="Pfam" id="PF23761">
    <property type="entry name" value="Beta-prop_DCAF4"/>
    <property type="match status" value="1"/>
</dbReference>
<keyword evidence="2" id="KW-0677">Repeat</keyword>
<keyword evidence="1" id="KW-0853">WD repeat</keyword>